<evidence type="ECO:0000259" key="13">
    <source>
        <dbReference type="Pfam" id="PF00441"/>
    </source>
</evidence>
<comment type="catalytic activity">
    <reaction evidence="9">
        <text>butanoyl-CoA + oxidized [electron-transfer flavoprotein] + H(+) = (2E)-butenoyl-CoA + reduced [electron-transfer flavoprotein]</text>
        <dbReference type="Rhea" id="RHEA:24004"/>
        <dbReference type="Rhea" id="RHEA-COMP:10685"/>
        <dbReference type="Rhea" id="RHEA-COMP:10686"/>
        <dbReference type="ChEBI" id="CHEBI:15378"/>
        <dbReference type="ChEBI" id="CHEBI:57332"/>
        <dbReference type="ChEBI" id="CHEBI:57371"/>
        <dbReference type="ChEBI" id="CHEBI:57692"/>
        <dbReference type="ChEBI" id="CHEBI:58307"/>
    </reaction>
    <physiologicalReaction direction="left-to-right" evidence="9">
        <dbReference type="Rhea" id="RHEA:24005"/>
    </physiologicalReaction>
</comment>
<comment type="catalytic activity">
    <reaction evidence="8">
        <text>(2R)-2-methylbutanoyl-CoA + oxidized [electron-transfer flavoprotein] + H(+) = ethylacryloyl-CoA + reduced [electron-transfer flavoprotein]</text>
        <dbReference type="Rhea" id="RHEA:65296"/>
        <dbReference type="Rhea" id="RHEA-COMP:10685"/>
        <dbReference type="Rhea" id="RHEA-COMP:10686"/>
        <dbReference type="ChEBI" id="CHEBI:15378"/>
        <dbReference type="ChEBI" id="CHEBI:57692"/>
        <dbReference type="ChEBI" id="CHEBI:58307"/>
        <dbReference type="ChEBI" id="CHEBI:156439"/>
        <dbReference type="ChEBI" id="CHEBI:156440"/>
    </reaction>
    <physiologicalReaction direction="left-to-right" evidence="8">
        <dbReference type="Rhea" id="RHEA:65297"/>
    </physiologicalReaction>
</comment>
<dbReference type="EMBL" id="JAKKPZ010000009">
    <property type="protein sequence ID" value="KAI1717089.1"/>
    <property type="molecule type" value="Genomic_DNA"/>
</dbReference>
<dbReference type="Gene3D" id="1.20.140.10">
    <property type="entry name" value="Butyryl-CoA Dehydrogenase, subunit A, domain 3"/>
    <property type="match status" value="1"/>
</dbReference>
<dbReference type="PROSITE" id="PS00073">
    <property type="entry name" value="ACYL_COA_DH_2"/>
    <property type="match status" value="1"/>
</dbReference>
<evidence type="ECO:0000256" key="9">
    <source>
        <dbReference type="ARBA" id="ARBA00049096"/>
    </source>
</evidence>
<protein>
    <recommendedName>
        <fullName evidence="4">Short/branched chain specific acyl-CoA dehydrogenase, mitochondrial</fullName>
    </recommendedName>
    <alternativeName>
        <fullName evidence="6">2-methyl branched chain acyl-CoA dehydrogenase</fullName>
    </alternativeName>
    <alternativeName>
        <fullName evidence="5">2-methylbutyryl-coenzyme A dehydrogenase</fullName>
    </alternativeName>
</protein>
<evidence type="ECO:0000256" key="11">
    <source>
        <dbReference type="ARBA" id="ARBA00049552"/>
    </source>
</evidence>
<name>A0AAD4R229_9BILA</name>
<evidence type="ECO:0000256" key="8">
    <source>
        <dbReference type="ARBA" id="ARBA00048592"/>
    </source>
</evidence>
<dbReference type="GO" id="GO:0003995">
    <property type="term" value="F:acyl-CoA dehydrogenase activity"/>
    <property type="evidence" value="ECO:0007669"/>
    <property type="project" value="InterPro"/>
</dbReference>
<keyword evidence="2" id="KW-0285">Flavoprotein</keyword>
<dbReference type="AlphaFoldDB" id="A0AAD4R229"/>
<dbReference type="GO" id="GO:0005739">
    <property type="term" value="C:mitochondrion"/>
    <property type="evidence" value="ECO:0007669"/>
    <property type="project" value="TreeGrafter"/>
</dbReference>
<evidence type="ECO:0000256" key="2">
    <source>
        <dbReference type="ARBA" id="ARBA00022630"/>
    </source>
</evidence>
<evidence type="ECO:0000256" key="3">
    <source>
        <dbReference type="ARBA" id="ARBA00023002"/>
    </source>
</evidence>
<comment type="catalytic activity">
    <reaction evidence="7">
        <text>valproyl-CoA + oxidized [electron-transfer flavoprotein] + H(+) = (2E)-2-propylpent-2-enoyl-CoA + reduced [electron-transfer flavoprotein]</text>
        <dbReference type="Rhea" id="RHEA:65344"/>
        <dbReference type="Rhea" id="RHEA-COMP:10685"/>
        <dbReference type="Rhea" id="RHEA-COMP:10686"/>
        <dbReference type="ChEBI" id="CHEBI:15378"/>
        <dbReference type="ChEBI" id="CHEBI:57692"/>
        <dbReference type="ChEBI" id="CHEBI:58307"/>
        <dbReference type="ChEBI" id="CHEBI:156457"/>
        <dbReference type="ChEBI" id="CHEBI:156458"/>
    </reaction>
    <physiologicalReaction direction="left-to-right" evidence="7">
        <dbReference type="Rhea" id="RHEA:65345"/>
    </physiologicalReaction>
</comment>
<organism evidence="14 15">
    <name type="scientific">Ditylenchus destructor</name>
    <dbReference type="NCBI Taxonomy" id="166010"/>
    <lineage>
        <taxon>Eukaryota</taxon>
        <taxon>Metazoa</taxon>
        <taxon>Ecdysozoa</taxon>
        <taxon>Nematoda</taxon>
        <taxon>Chromadorea</taxon>
        <taxon>Rhabditida</taxon>
        <taxon>Tylenchina</taxon>
        <taxon>Tylenchomorpha</taxon>
        <taxon>Sphaerularioidea</taxon>
        <taxon>Anguinidae</taxon>
        <taxon>Anguininae</taxon>
        <taxon>Ditylenchus</taxon>
    </lineage>
</organism>
<gene>
    <name evidence="14" type="ORF">DdX_06817</name>
</gene>
<accession>A0AAD4R229</accession>
<evidence type="ECO:0000256" key="6">
    <source>
        <dbReference type="ARBA" id="ARBA00042821"/>
    </source>
</evidence>
<dbReference type="InterPro" id="IPR036250">
    <property type="entry name" value="AcylCo_DH-like_C"/>
</dbReference>
<evidence type="ECO:0000313" key="15">
    <source>
        <dbReference type="Proteomes" id="UP001201812"/>
    </source>
</evidence>
<comment type="catalytic activity">
    <reaction evidence="11">
        <text>(2S)-2-methylbutanoyl-CoA + oxidized [electron-transfer flavoprotein] + H(+) = (2E)-2-methylbut-2-enoyl-CoA + reduced [electron-transfer flavoprotein]</text>
        <dbReference type="Rhea" id="RHEA:48256"/>
        <dbReference type="Rhea" id="RHEA-COMP:10685"/>
        <dbReference type="Rhea" id="RHEA-COMP:10686"/>
        <dbReference type="ChEBI" id="CHEBI:15378"/>
        <dbReference type="ChEBI" id="CHEBI:57337"/>
        <dbReference type="ChEBI" id="CHEBI:57692"/>
        <dbReference type="ChEBI" id="CHEBI:58307"/>
        <dbReference type="ChEBI" id="CHEBI:88166"/>
    </reaction>
    <physiologicalReaction direction="left-to-right" evidence="11">
        <dbReference type="Rhea" id="RHEA:48257"/>
    </physiologicalReaction>
</comment>
<evidence type="ECO:0000256" key="4">
    <source>
        <dbReference type="ARBA" id="ARBA00039850"/>
    </source>
</evidence>
<comment type="pathway">
    <text evidence="1">Lipid metabolism.</text>
</comment>
<comment type="catalytic activity">
    <reaction evidence="12">
        <text>2-methylpropanoyl-CoA + oxidized [electron-transfer flavoprotein] + H(+) = 2-methylpropenoyl-CoA + reduced [electron-transfer flavoprotein]</text>
        <dbReference type="Rhea" id="RHEA:44180"/>
        <dbReference type="Rhea" id="RHEA-COMP:10685"/>
        <dbReference type="Rhea" id="RHEA-COMP:10686"/>
        <dbReference type="ChEBI" id="CHEBI:15378"/>
        <dbReference type="ChEBI" id="CHEBI:57338"/>
        <dbReference type="ChEBI" id="CHEBI:57692"/>
        <dbReference type="ChEBI" id="CHEBI:58307"/>
        <dbReference type="ChEBI" id="CHEBI:62500"/>
    </reaction>
    <physiologicalReaction direction="left-to-right" evidence="12">
        <dbReference type="Rhea" id="RHEA:44181"/>
    </physiologicalReaction>
</comment>
<comment type="caution">
    <text evidence="14">The sequence shown here is derived from an EMBL/GenBank/DDBJ whole genome shotgun (WGS) entry which is preliminary data.</text>
</comment>
<comment type="catalytic activity">
    <reaction evidence="10">
        <text>hexanoyl-CoA + oxidized [electron-transfer flavoprotein] + H(+) = (2E)-hexenoyl-CoA + reduced [electron-transfer flavoprotein]</text>
        <dbReference type="Rhea" id="RHEA:43464"/>
        <dbReference type="Rhea" id="RHEA-COMP:10685"/>
        <dbReference type="Rhea" id="RHEA-COMP:10686"/>
        <dbReference type="ChEBI" id="CHEBI:15378"/>
        <dbReference type="ChEBI" id="CHEBI:57692"/>
        <dbReference type="ChEBI" id="CHEBI:58307"/>
        <dbReference type="ChEBI" id="CHEBI:62077"/>
        <dbReference type="ChEBI" id="CHEBI:62620"/>
    </reaction>
    <physiologicalReaction direction="left-to-right" evidence="10">
        <dbReference type="Rhea" id="RHEA:43465"/>
    </physiologicalReaction>
</comment>
<evidence type="ECO:0000256" key="5">
    <source>
        <dbReference type="ARBA" id="ARBA00041537"/>
    </source>
</evidence>
<sequence length="113" mass="12756">MQHQMADVATDIEAARLLVYNSARIKESGLPHIKEAAMAKLFASNVATKTARNCIQWMGGVGFTKEFVMEKFYRDSMIGQFIFITNVLSTIYEGTSNIQLNTIAKLLDKEYQQ</sequence>
<dbReference type="PANTHER" id="PTHR43884">
    <property type="entry name" value="ACYL-COA DEHYDROGENASE"/>
    <property type="match status" value="1"/>
</dbReference>
<dbReference type="Proteomes" id="UP001201812">
    <property type="component" value="Unassembled WGS sequence"/>
</dbReference>
<evidence type="ECO:0000256" key="12">
    <source>
        <dbReference type="ARBA" id="ARBA00051903"/>
    </source>
</evidence>
<dbReference type="InterPro" id="IPR006089">
    <property type="entry name" value="Acyl-CoA_DH_CS"/>
</dbReference>
<evidence type="ECO:0000256" key="1">
    <source>
        <dbReference type="ARBA" id="ARBA00005189"/>
    </source>
</evidence>
<evidence type="ECO:0000256" key="10">
    <source>
        <dbReference type="ARBA" id="ARBA00049192"/>
    </source>
</evidence>
<reference evidence="14" key="1">
    <citation type="submission" date="2022-01" db="EMBL/GenBank/DDBJ databases">
        <title>Genome Sequence Resource for Two Populations of Ditylenchus destructor, the Migratory Endoparasitic Phytonematode.</title>
        <authorList>
            <person name="Zhang H."/>
            <person name="Lin R."/>
            <person name="Xie B."/>
        </authorList>
    </citation>
    <scope>NUCLEOTIDE SEQUENCE</scope>
    <source>
        <strain evidence="14">BazhouSP</strain>
    </source>
</reference>
<evidence type="ECO:0000256" key="7">
    <source>
        <dbReference type="ARBA" id="ARBA00048307"/>
    </source>
</evidence>
<evidence type="ECO:0000313" key="14">
    <source>
        <dbReference type="EMBL" id="KAI1717089.1"/>
    </source>
</evidence>
<keyword evidence="3" id="KW-0560">Oxidoreductase</keyword>
<dbReference type="InterPro" id="IPR009075">
    <property type="entry name" value="AcylCo_DH/oxidase_C"/>
</dbReference>
<keyword evidence="15" id="KW-1185">Reference proteome</keyword>
<feature type="domain" description="Acyl-CoA dehydrogenase/oxidase C-terminal" evidence="13">
    <location>
        <begin position="1"/>
        <end position="105"/>
    </location>
</feature>
<proteinExistence type="predicted"/>
<dbReference type="SUPFAM" id="SSF47203">
    <property type="entry name" value="Acyl-CoA dehydrogenase C-terminal domain-like"/>
    <property type="match status" value="1"/>
</dbReference>
<dbReference type="PANTHER" id="PTHR43884:SF1">
    <property type="entry name" value="SHORT_BRANCHED CHAIN SPECIFIC ACYL-COA DEHYDROGENASE, MITOCHONDRIAL"/>
    <property type="match status" value="1"/>
</dbReference>
<dbReference type="Pfam" id="PF00441">
    <property type="entry name" value="Acyl-CoA_dh_1"/>
    <property type="match status" value="1"/>
</dbReference>